<dbReference type="RefSeq" id="XP_002544620.1">
    <property type="nucleotide sequence ID" value="XM_002544574.1"/>
</dbReference>
<proteinExistence type="predicted"/>
<dbReference type="OrthoDB" id="331341at2759"/>
<dbReference type="Proteomes" id="UP000002058">
    <property type="component" value="Unassembled WGS sequence"/>
</dbReference>
<dbReference type="Gene3D" id="3.30.1490.40">
    <property type="match status" value="1"/>
</dbReference>
<dbReference type="PANTHER" id="PTHR13138">
    <property type="entry name" value="PROTEIN LIN1"/>
    <property type="match status" value="1"/>
</dbReference>
<dbReference type="InParanoid" id="C4JMS9"/>
<dbReference type="SUPFAM" id="SSF55277">
    <property type="entry name" value="GYF domain"/>
    <property type="match status" value="1"/>
</dbReference>
<protein>
    <recommendedName>
        <fullName evidence="2">GYF domain-containing protein</fullName>
    </recommendedName>
</protein>
<feature type="compositionally biased region" description="Basic residues" evidence="1">
    <location>
        <begin position="345"/>
        <end position="364"/>
    </location>
</feature>
<dbReference type="KEGG" id="ure:UREG_04137"/>
<dbReference type="GO" id="GO:0005682">
    <property type="term" value="C:U5 snRNP"/>
    <property type="evidence" value="ECO:0007669"/>
    <property type="project" value="InterPro"/>
</dbReference>
<evidence type="ECO:0000259" key="2">
    <source>
        <dbReference type="PROSITE" id="PS50829"/>
    </source>
</evidence>
<keyword evidence="4" id="KW-1185">Reference proteome</keyword>
<dbReference type="PANTHER" id="PTHR13138:SF3">
    <property type="entry name" value="CD2 ANTIGEN CYTOPLASMIC TAIL-BINDING PROTEIN 2"/>
    <property type="match status" value="1"/>
</dbReference>
<sequence length="498" mass="55606">MYFEKHRDQAASLRDSIDSIHRTDEGVAFVVIAALKLRKHGGVNVGMISNTLARPKRAAEDYARHHHAEQDPDGPSSSKKLRFDLRNPSTLAPDTNEEDVVLDADEIGRRGQRIKRNAVNIDGYDSDSENENFNARAEARGGSSKAPNDLDEDDMFAEVEEETGLPDDDIGKTRKQVRFLDDNEIEGQVNESRSGGKVILDDMSSNKKGKQKETEAEESDSDTDDEGRADISGVDKELGAGGKKTHAPRLDAFNMRSEQEEGRFDESGNYIRKAVDPDAVHDSWLEGVSKKDMKRARAAAERREEERRQKSIADASVLTSDVLEVLITNLQRGETILEALARLGKGQKHKPRWQNKNKNRHKKTNGSTEDVEMTEEDPAEVTRKQTIEKITGAADILLSRGQTDIYDAERELLTRQYQRETGEAWVDPAHLGSAEPDLDNNTMWEFRWSDARDGGVIHGPYEKAMMESWSSAGYFGGTGAEFRRVGSTSDWSGVAPFL</sequence>
<dbReference type="InterPro" id="IPR035445">
    <property type="entry name" value="GYF-like_dom_sf"/>
</dbReference>
<feature type="region of interest" description="Disordered" evidence="1">
    <location>
        <begin position="345"/>
        <end position="383"/>
    </location>
</feature>
<dbReference type="OMA" id="GENTNFY"/>
<feature type="compositionally biased region" description="Basic and acidic residues" evidence="1">
    <location>
        <begin position="226"/>
        <end position="238"/>
    </location>
</feature>
<evidence type="ECO:0000256" key="1">
    <source>
        <dbReference type="SAM" id="MobiDB-lite"/>
    </source>
</evidence>
<evidence type="ECO:0000313" key="4">
    <source>
        <dbReference type="Proteomes" id="UP000002058"/>
    </source>
</evidence>
<dbReference type="InterPro" id="IPR039905">
    <property type="entry name" value="CD2BP2/Lin1"/>
</dbReference>
<dbReference type="VEuPathDB" id="FungiDB:UREG_04137"/>
<dbReference type="Pfam" id="PF02213">
    <property type="entry name" value="GYF"/>
    <property type="match status" value="1"/>
</dbReference>
<dbReference type="AlphaFoldDB" id="C4JMS9"/>
<reference evidence="4" key="1">
    <citation type="journal article" date="2009" name="Genome Res.">
        <title>Comparative genomic analyses of the human fungal pathogens Coccidioides and their relatives.</title>
        <authorList>
            <person name="Sharpton T.J."/>
            <person name="Stajich J.E."/>
            <person name="Rounsley S.D."/>
            <person name="Gardner M.J."/>
            <person name="Wortman J.R."/>
            <person name="Jordar V.S."/>
            <person name="Maiti R."/>
            <person name="Kodira C.D."/>
            <person name="Neafsey D.E."/>
            <person name="Zeng Q."/>
            <person name="Hung C.-Y."/>
            <person name="McMahan C."/>
            <person name="Muszewska A."/>
            <person name="Grynberg M."/>
            <person name="Mandel M.A."/>
            <person name="Kellner E.M."/>
            <person name="Barker B.M."/>
            <person name="Galgiani J.N."/>
            <person name="Orbach M.J."/>
            <person name="Kirkland T.N."/>
            <person name="Cole G.T."/>
            <person name="Henn M.R."/>
            <person name="Birren B.W."/>
            <person name="Taylor J.W."/>
        </authorList>
    </citation>
    <scope>NUCLEOTIDE SEQUENCE [LARGE SCALE GENOMIC DNA]</scope>
    <source>
        <strain evidence="4">UAMH 1704</strain>
    </source>
</reference>
<feature type="compositionally biased region" description="Acidic residues" evidence="1">
    <location>
        <begin position="215"/>
        <end position="225"/>
    </location>
</feature>
<evidence type="ECO:0000313" key="3">
    <source>
        <dbReference type="EMBL" id="EEP79291.1"/>
    </source>
</evidence>
<dbReference type="PROSITE" id="PS50829">
    <property type="entry name" value="GYF"/>
    <property type="match status" value="1"/>
</dbReference>
<feature type="compositionally biased region" description="Basic and acidic residues" evidence="1">
    <location>
        <begin position="257"/>
        <end position="266"/>
    </location>
</feature>
<feature type="domain" description="GYF" evidence="2">
    <location>
        <begin position="441"/>
        <end position="498"/>
    </location>
</feature>
<feature type="region of interest" description="Disordered" evidence="1">
    <location>
        <begin position="185"/>
        <end position="267"/>
    </location>
</feature>
<organism evidence="3 4">
    <name type="scientific">Uncinocarpus reesii (strain UAMH 1704)</name>
    <dbReference type="NCBI Taxonomy" id="336963"/>
    <lineage>
        <taxon>Eukaryota</taxon>
        <taxon>Fungi</taxon>
        <taxon>Dikarya</taxon>
        <taxon>Ascomycota</taxon>
        <taxon>Pezizomycotina</taxon>
        <taxon>Eurotiomycetes</taxon>
        <taxon>Eurotiomycetidae</taxon>
        <taxon>Onygenales</taxon>
        <taxon>Onygenaceae</taxon>
        <taxon>Uncinocarpus</taxon>
    </lineage>
</organism>
<gene>
    <name evidence="3" type="ORF">UREG_04137</name>
</gene>
<dbReference type="EMBL" id="CH476616">
    <property type="protein sequence ID" value="EEP79291.1"/>
    <property type="molecule type" value="Genomic_DNA"/>
</dbReference>
<feature type="region of interest" description="Disordered" evidence="1">
    <location>
        <begin position="58"/>
        <end position="99"/>
    </location>
</feature>
<dbReference type="STRING" id="336963.C4JMS9"/>
<feature type="compositionally biased region" description="Acidic residues" evidence="1">
    <location>
        <begin position="369"/>
        <end position="379"/>
    </location>
</feature>
<accession>C4JMS9</accession>
<dbReference type="GeneID" id="8444841"/>
<dbReference type="eggNOG" id="KOG2950">
    <property type="taxonomic scope" value="Eukaryota"/>
</dbReference>
<dbReference type="HOGENOM" id="CLU_024456_1_0_1"/>
<dbReference type="InterPro" id="IPR003169">
    <property type="entry name" value="GYF"/>
</dbReference>
<name>C4JMS9_UNCRE</name>